<feature type="compositionally biased region" description="Pro residues" evidence="8">
    <location>
        <begin position="486"/>
        <end position="498"/>
    </location>
</feature>
<dbReference type="Proteomes" id="UP000439903">
    <property type="component" value="Unassembled WGS sequence"/>
</dbReference>
<dbReference type="GO" id="GO:0016579">
    <property type="term" value="P:protein deubiquitination"/>
    <property type="evidence" value="ECO:0007669"/>
    <property type="project" value="InterPro"/>
</dbReference>
<dbReference type="OrthoDB" id="292964at2759"/>
<keyword evidence="3 7" id="KW-0645">Protease</keyword>
<dbReference type="SUPFAM" id="SSF52821">
    <property type="entry name" value="Rhodanese/Cell cycle control phosphatase"/>
    <property type="match status" value="1"/>
</dbReference>
<feature type="region of interest" description="Disordered" evidence="8">
    <location>
        <begin position="425"/>
        <end position="512"/>
    </location>
</feature>
<dbReference type="GO" id="GO:0006508">
    <property type="term" value="P:proteolysis"/>
    <property type="evidence" value="ECO:0007669"/>
    <property type="project" value="UniProtKB-KW"/>
</dbReference>
<dbReference type="EMBL" id="WTPW01000602">
    <property type="protein sequence ID" value="KAF0496173.1"/>
    <property type="molecule type" value="Genomic_DNA"/>
</dbReference>
<accession>A0A8H4AHF7</accession>
<comment type="catalytic activity">
    <reaction evidence="1 7">
        <text>Thiol-dependent hydrolysis of ester, thioester, amide, peptide and isopeptide bonds formed by the C-terminal Gly of ubiquitin (a 76-residue protein attached to proteins as an intracellular targeting signal).</text>
        <dbReference type="EC" id="3.4.19.12"/>
    </reaction>
</comment>
<dbReference type="PROSITE" id="PS50206">
    <property type="entry name" value="RHODANESE_3"/>
    <property type="match status" value="1"/>
</dbReference>
<feature type="compositionally biased region" description="Polar residues" evidence="8">
    <location>
        <begin position="502"/>
        <end position="512"/>
    </location>
</feature>
<feature type="domain" description="Rhodanese" evidence="9">
    <location>
        <begin position="196"/>
        <end position="316"/>
    </location>
</feature>
<evidence type="ECO:0000256" key="2">
    <source>
        <dbReference type="ARBA" id="ARBA00009085"/>
    </source>
</evidence>
<dbReference type="InterPro" id="IPR018200">
    <property type="entry name" value="USP_CS"/>
</dbReference>
<comment type="similarity">
    <text evidence="2 7">Belongs to the peptidase C19 family.</text>
</comment>
<dbReference type="Pfam" id="PF00443">
    <property type="entry name" value="UCH"/>
    <property type="match status" value="1"/>
</dbReference>
<gene>
    <name evidence="11" type="ORF">F8M41_021072</name>
</gene>
<dbReference type="SUPFAM" id="SSF54001">
    <property type="entry name" value="Cysteine proteinases"/>
    <property type="match status" value="1"/>
</dbReference>
<dbReference type="PANTHER" id="PTHR21646">
    <property type="entry name" value="UBIQUITIN CARBOXYL-TERMINAL HYDROLASE"/>
    <property type="match status" value="1"/>
</dbReference>
<name>A0A8H4AHF7_GIGMA</name>
<keyword evidence="12" id="KW-1185">Reference proteome</keyword>
<dbReference type="InterPro" id="IPR028889">
    <property type="entry name" value="USP"/>
</dbReference>
<evidence type="ECO:0000256" key="8">
    <source>
        <dbReference type="SAM" id="MobiDB-lite"/>
    </source>
</evidence>
<dbReference type="CDD" id="cd02674">
    <property type="entry name" value="Peptidase_C19R"/>
    <property type="match status" value="1"/>
</dbReference>
<dbReference type="EC" id="3.4.19.12" evidence="7"/>
<evidence type="ECO:0000259" key="9">
    <source>
        <dbReference type="PROSITE" id="PS50206"/>
    </source>
</evidence>
<dbReference type="InterPro" id="IPR050185">
    <property type="entry name" value="Ub_carboxyl-term_hydrolase"/>
</dbReference>
<dbReference type="GO" id="GO:0004843">
    <property type="term" value="F:cysteine-type deubiquitinase activity"/>
    <property type="evidence" value="ECO:0007669"/>
    <property type="project" value="UniProtKB-UniRule"/>
</dbReference>
<dbReference type="PROSITE" id="PS50235">
    <property type="entry name" value="USP_3"/>
    <property type="match status" value="1"/>
</dbReference>
<evidence type="ECO:0000256" key="3">
    <source>
        <dbReference type="ARBA" id="ARBA00022670"/>
    </source>
</evidence>
<keyword evidence="5 7" id="KW-0378">Hydrolase</keyword>
<dbReference type="Gene3D" id="3.40.250.10">
    <property type="entry name" value="Rhodanese-like domain"/>
    <property type="match status" value="1"/>
</dbReference>
<evidence type="ECO:0000256" key="1">
    <source>
        <dbReference type="ARBA" id="ARBA00000707"/>
    </source>
</evidence>
<evidence type="ECO:0000256" key="7">
    <source>
        <dbReference type="RuleBase" id="RU366025"/>
    </source>
</evidence>
<dbReference type="Gene3D" id="3.90.70.10">
    <property type="entry name" value="Cysteine proteinases"/>
    <property type="match status" value="1"/>
</dbReference>
<sequence>MSTSSDQDNPDNPENAPAPLSIAERIKILQDNGLPENLNNVNNKISKINTATVPFSQASTTQNLGMSTTQNLEMPTIQNLGMPTIQNIQNLGISTTQNVGMSTTQNVGMSTTQNLGMSTTQNLGMSTTQNLGMPTLPTSNFTSTNQTSLSNTLIASNNPNPLITSAQNNSSLLENLPISDRIDVSMLHDLLNVTNNPPNILVLDIRLRSVFEMGHIKTKNIVCLEPFLLEDGISSVTLESNLKTCPEHEQKLFAERQNFDLVVYYGHDSEIMSKNSSTNLVQAIFENEFQKPLKRYPVFLVGGFVAWEQLTGEGGIERNIYNNITQINRNVIYNNVEMHNTNYDSTQNGYGQEISGIKPSRPLTRNRDRVKRNGKVLNMNPNRASIILSTLDFYQQPGDSSTLFTEVTSPLDNTLSNDLTNNISSKPKVIAPNKPLPRPIPNVSNNSNNSSINQSGSRLQRRKTIFDHPYHGFSEVKNPDYDTVKRPPPPRKPLPQIPPVQQTLPSIIPNNNPVQMKVKRPEYSHTSESSFSQMGSGIGTTGLRNLGNTCFMNSILQCLSGTLPFARYFLDGSFKRHINRDNPLGTKGELADKFATLIRVMWSDQYVSISPVTFKEAIGCFAPQFSGSEQQDSQEFLAYLLDGLHEDLNLNYHNTEINDLTQDYDDIDNLPLNIASELAWEKHLMRNSSIVVSLFQGQFCNRLMCMTCGKTSTSFDVFMYLSLPIPTNIKNFKRVDLEMCLKSFIKEEILDGNDAWNCPRCNCPRRTTKQLSISRLPDILLIHLKRFSFYGPFRDKLETTVHFPIRRLDLTPYVPSNSSDGGSRPNSQQMGPFVYDLYAISNHYGGLNGGHYTACVRNGYRNEWHNFDDSRASICDERDIVTRAAYNLFYVRTTI</sequence>
<dbReference type="SMART" id="SM00450">
    <property type="entry name" value="RHOD"/>
    <property type="match status" value="1"/>
</dbReference>
<keyword evidence="6 7" id="KW-0788">Thiol protease</keyword>
<comment type="caution">
    <text evidence="11">The sequence shown here is derived from an EMBL/GenBank/DDBJ whole genome shotgun (WGS) entry which is preliminary data.</text>
</comment>
<dbReference type="PANTHER" id="PTHR21646:SF95">
    <property type="entry name" value="UBIQUITIN CARBOXYL-TERMINAL HYDROLASE 4-RELATED"/>
    <property type="match status" value="1"/>
</dbReference>
<evidence type="ECO:0000259" key="10">
    <source>
        <dbReference type="PROSITE" id="PS50235"/>
    </source>
</evidence>
<organism evidence="11 12">
    <name type="scientific">Gigaspora margarita</name>
    <dbReference type="NCBI Taxonomy" id="4874"/>
    <lineage>
        <taxon>Eukaryota</taxon>
        <taxon>Fungi</taxon>
        <taxon>Fungi incertae sedis</taxon>
        <taxon>Mucoromycota</taxon>
        <taxon>Glomeromycotina</taxon>
        <taxon>Glomeromycetes</taxon>
        <taxon>Diversisporales</taxon>
        <taxon>Gigasporaceae</taxon>
        <taxon>Gigaspora</taxon>
    </lineage>
</organism>
<feature type="domain" description="USP" evidence="10">
    <location>
        <begin position="541"/>
        <end position="893"/>
    </location>
</feature>
<dbReference type="PROSITE" id="PS00972">
    <property type="entry name" value="USP_1"/>
    <property type="match status" value="1"/>
</dbReference>
<proteinExistence type="inferred from homology"/>
<dbReference type="PROSITE" id="PS00973">
    <property type="entry name" value="USP_2"/>
    <property type="match status" value="1"/>
</dbReference>
<feature type="compositionally biased region" description="Low complexity" evidence="8">
    <location>
        <begin position="442"/>
        <end position="457"/>
    </location>
</feature>
<dbReference type="InterPro" id="IPR001763">
    <property type="entry name" value="Rhodanese-like_dom"/>
</dbReference>
<evidence type="ECO:0000256" key="4">
    <source>
        <dbReference type="ARBA" id="ARBA00022786"/>
    </source>
</evidence>
<evidence type="ECO:0000313" key="12">
    <source>
        <dbReference type="Proteomes" id="UP000439903"/>
    </source>
</evidence>
<evidence type="ECO:0000256" key="5">
    <source>
        <dbReference type="ARBA" id="ARBA00022801"/>
    </source>
</evidence>
<reference evidence="11 12" key="1">
    <citation type="journal article" date="2019" name="Environ. Microbiol.">
        <title>At the nexus of three kingdoms: the genome of the mycorrhizal fungus Gigaspora margarita provides insights into plant, endobacterial and fungal interactions.</title>
        <authorList>
            <person name="Venice F."/>
            <person name="Ghignone S."/>
            <person name="Salvioli di Fossalunga A."/>
            <person name="Amselem J."/>
            <person name="Novero M."/>
            <person name="Xianan X."/>
            <person name="Sedzielewska Toro K."/>
            <person name="Morin E."/>
            <person name="Lipzen A."/>
            <person name="Grigoriev I.V."/>
            <person name="Henrissat B."/>
            <person name="Martin F.M."/>
            <person name="Bonfante P."/>
        </authorList>
    </citation>
    <scope>NUCLEOTIDE SEQUENCE [LARGE SCALE GENOMIC DNA]</scope>
    <source>
        <strain evidence="11 12">BEG34</strain>
    </source>
</reference>
<dbReference type="AlphaFoldDB" id="A0A8H4AHF7"/>
<keyword evidence="4 7" id="KW-0833">Ubl conjugation pathway</keyword>
<evidence type="ECO:0000313" key="11">
    <source>
        <dbReference type="EMBL" id="KAF0496173.1"/>
    </source>
</evidence>
<evidence type="ECO:0000256" key="6">
    <source>
        <dbReference type="ARBA" id="ARBA00022807"/>
    </source>
</evidence>
<dbReference type="InterPro" id="IPR001394">
    <property type="entry name" value="Peptidase_C19_UCH"/>
</dbReference>
<dbReference type="InterPro" id="IPR036873">
    <property type="entry name" value="Rhodanese-like_dom_sf"/>
</dbReference>
<dbReference type="InterPro" id="IPR038765">
    <property type="entry name" value="Papain-like_cys_pep_sf"/>
</dbReference>
<protein>
    <recommendedName>
        <fullName evidence="7">Ubiquitin carboxyl-terminal hydrolase</fullName>
        <ecNumber evidence="7">3.4.19.12</ecNumber>
    </recommendedName>
</protein>